<keyword evidence="3" id="KW-1185">Reference proteome</keyword>
<gene>
    <name evidence="2" type="ORF">RZN69_19050</name>
</gene>
<evidence type="ECO:0000313" key="2">
    <source>
        <dbReference type="EMBL" id="WOO40725.1"/>
    </source>
</evidence>
<evidence type="ECO:0000256" key="1">
    <source>
        <dbReference type="SAM" id="SignalP"/>
    </source>
</evidence>
<dbReference type="RefSeq" id="WP_317832895.1">
    <property type="nucleotide sequence ID" value="NZ_CP136920.1"/>
</dbReference>
<dbReference type="InterPro" id="IPR019837">
    <property type="entry name" value="CHP02597"/>
</dbReference>
<dbReference type="Proteomes" id="UP001304300">
    <property type="component" value="Chromosome"/>
</dbReference>
<feature type="chain" id="PRO_5042967662" evidence="1">
    <location>
        <begin position="23"/>
        <end position="365"/>
    </location>
</feature>
<proteinExistence type="predicted"/>
<dbReference type="AlphaFoldDB" id="A0AAQ3QVC2"/>
<protein>
    <submittedName>
        <fullName evidence="2">TIGR02597 family protein</fullName>
    </submittedName>
</protein>
<evidence type="ECO:0000313" key="3">
    <source>
        <dbReference type="Proteomes" id="UP001304300"/>
    </source>
</evidence>
<sequence length="365" mass="38106">MKKITTLAVTAASLLLAAPLLTAVTTDPVGAQKHTFKDGSDTAISAPLHSSAAFVGVVGTSGLSGFTITPSGTPGWAANQFTDSPHYIIFTSGTREGLFYTVTANTTDSITVEDIGDGDLATQGIVDGDGFTVIPFWTLNTLFPDGEGFIVSSDVFNPDGVIFFTNSGTSGVNLPFDSSYLYHDGSQGAAGWYKVGSLGDGLQNDLPLPPDAYYVVRNNSGADVEMVLAGSVQMANFATIVSRLEDGSSQDVFIANSFPVATTLAESGLATSPAFTPSPDVFNPLDVVFVFDNDTVGINKPLGSSYLYHDGSQGAAGWYQIGNLGAGLQDDVEVFQPGQGFVIRKAAGLAESEIWMAQAPYLDNS</sequence>
<feature type="signal peptide" evidence="1">
    <location>
        <begin position="1"/>
        <end position="22"/>
    </location>
</feature>
<reference evidence="2 3" key="1">
    <citation type="submission" date="2023-10" db="EMBL/GenBank/DDBJ databases">
        <title>Rubellicoccus peritrichatus gen. nov., sp. nov., isolated from an algae of coral reef tank.</title>
        <authorList>
            <person name="Luo J."/>
        </authorList>
    </citation>
    <scope>NUCLEOTIDE SEQUENCE [LARGE SCALE GENOMIC DNA]</scope>
    <source>
        <strain evidence="2 3">CR14</strain>
    </source>
</reference>
<dbReference type="KEGG" id="puo:RZN69_19050"/>
<dbReference type="NCBIfam" id="TIGR02597">
    <property type="entry name" value="TIGR02597 family protein"/>
    <property type="match status" value="1"/>
</dbReference>
<organism evidence="2 3">
    <name type="scientific">Rubellicoccus peritrichatus</name>
    <dbReference type="NCBI Taxonomy" id="3080537"/>
    <lineage>
        <taxon>Bacteria</taxon>
        <taxon>Pseudomonadati</taxon>
        <taxon>Verrucomicrobiota</taxon>
        <taxon>Opitutia</taxon>
        <taxon>Puniceicoccales</taxon>
        <taxon>Cerasicoccaceae</taxon>
        <taxon>Rubellicoccus</taxon>
    </lineage>
</organism>
<name>A0AAQ3QVC2_9BACT</name>
<keyword evidence="1" id="KW-0732">Signal</keyword>
<dbReference type="EMBL" id="CP136920">
    <property type="protein sequence ID" value="WOO40725.1"/>
    <property type="molecule type" value="Genomic_DNA"/>
</dbReference>
<accession>A0AAQ3QVC2</accession>